<dbReference type="Pfam" id="PF02758">
    <property type="entry name" value="PYRIN"/>
    <property type="match status" value="1"/>
</dbReference>
<sequence length="86" mass="10115">MASVKELLLNSLEELDQEELKMFQWHLKNSHEFMSKCEMENADQFKTVDKLVACFGPEQAVKITVDILRKIKQNHLAEQLETKHEQ</sequence>
<protein>
    <recommendedName>
        <fullName evidence="1">Pyrin domain-containing protein</fullName>
    </recommendedName>
</protein>
<dbReference type="Proteomes" id="UP001529510">
    <property type="component" value="Unassembled WGS sequence"/>
</dbReference>
<dbReference type="EMBL" id="JAMKFB020000477">
    <property type="protein sequence ID" value="KAL0149280.1"/>
    <property type="molecule type" value="Genomic_DNA"/>
</dbReference>
<feature type="domain" description="Pyrin" evidence="1">
    <location>
        <begin position="1"/>
        <end position="86"/>
    </location>
</feature>
<feature type="non-terminal residue" evidence="2">
    <location>
        <position position="86"/>
    </location>
</feature>
<proteinExistence type="predicted"/>
<evidence type="ECO:0000313" key="3">
    <source>
        <dbReference type="Proteomes" id="UP001529510"/>
    </source>
</evidence>
<dbReference type="InterPro" id="IPR004020">
    <property type="entry name" value="DAPIN"/>
</dbReference>
<keyword evidence="3" id="KW-1185">Reference proteome</keyword>
<dbReference type="SUPFAM" id="SSF47986">
    <property type="entry name" value="DEATH domain"/>
    <property type="match status" value="1"/>
</dbReference>
<dbReference type="PROSITE" id="PS50824">
    <property type="entry name" value="DAPIN"/>
    <property type="match status" value="1"/>
</dbReference>
<dbReference type="InterPro" id="IPR011029">
    <property type="entry name" value="DEATH-like_dom_sf"/>
</dbReference>
<accession>A0ABD0MJY9</accession>
<reference evidence="2 3" key="1">
    <citation type="submission" date="2024-05" db="EMBL/GenBank/DDBJ databases">
        <title>Genome sequencing and assembly of Indian major carp, Cirrhinus mrigala (Hamilton, 1822).</title>
        <authorList>
            <person name="Mohindra V."/>
            <person name="Chowdhury L.M."/>
            <person name="Lal K."/>
            <person name="Jena J.K."/>
        </authorList>
    </citation>
    <scope>NUCLEOTIDE SEQUENCE [LARGE SCALE GENOMIC DNA]</scope>
    <source>
        <strain evidence="2">CM1030</strain>
        <tissue evidence="2">Blood</tissue>
    </source>
</reference>
<dbReference type="SMART" id="SM01289">
    <property type="entry name" value="PYRIN"/>
    <property type="match status" value="1"/>
</dbReference>
<gene>
    <name evidence="2" type="ORF">M9458_055318</name>
</gene>
<dbReference type="AlphaFoldDB" id="A0ABD0MJY9"/>
<organism evidence="2 3">
    <name type="scientific">Cirrhinus mrigala</name>
    <name type="common">Mrigala</name>
    <dbReference type="NCBI Taxonomy" id="683832"/>
    <lineage>
        <taxon>Eukaryota</taxon>
        <taxon>Metazoa</taxon>
        <taxon>Chordata</taxon>
        <taxon>Craniata</taxon>
        <taxon>Vertebrata</taxon>
        <taxon>Euteleostomi</taxon>
        <taxon>Actinopterygii</taxon>
        <taxon>Neopterygii</taxon>
        <taxon>Teleostei</taxon>
        <taxon>Ostariophysi</taxon>
        <taxon>Cypriniformes</taxon>
        <taxon>Cyprinidae</taxon>
        <taxon>Labeoninae</taxon>
        <taxon>Labeonini</taxon>
        <taxon>Cirrhinus</taxon>
    </lineage>
</organism>
<evidence type="ECO:0000259" key="1">
    <source>
        <dbReference type="PROSITE" id="PS50824"/>
    </source>
</evidence>
<dbReference type="Gene3D" id="1.10.533.10">
    <property type="entry name" value="Death Domain, Fas"/>
    <property type="match status" value="1"/>
</dbReference>
<name>A0ABD0MJY9_CIRMR</name>
<evidence type="ECO:0000313" key="2">
    <source>
        <dbReference type="EMBL" id="KAL0149280.1"/>
    </source>
</evidence>
<comment type="caution">
    <text evidence="2">The sequence shown here is derived from an EMBL/GenBank/DDBJ whole genome shotgun (WGS) entry which is preliminary data.</text>
</comment>